<dbReference type="OrthoDB" id="1923550at2759"/>
<evidence type="ECO:0000313" key="2">
    <source>
        <dbReference type="EMBL" id="KAF8399375.1"/>
    </source>
</evidence>
<organism evidence="2 3">
    <name type="scientific">Tetracentron sinense</name>
    <name type="common">Spur-leaf</name>
    <dbReference type="NCBI Taxonomy" id="13715"/>
    <lineage>
        <taxon>Eukaryota</taxon>
        <taxon>Viridiplantae</taxon>
        <taxon>Streptophyta</taxon>
        <taxon>Embryophyta</taxon>
        <taxon>Tracheophyta</taxon>
        <taxon>Spermatophyta</taxon>
        <taxon>Magnoliopsida</taxon>
        <taxon>Trochodendrales</taxon>
        <taxon>Trochodendraceae</taxon>
        <taxon>Tetracentron</taxon>
    </lineage>
</organism>
<dbReference type="Proteomes" id="UP000655225">
    <property type="component" value="Unassembled WGS sequence"/>
</dbReference>
<keyword evidence="3" id="KW-1185">Reference proteome</keyword>
<dbReference type="AlphaFoldDB" id="A0A834Z4S7"/>
<protein>
    <submittedName>
        <fullName evidence="2">Uncharacterized protein</fullName>
    </submittedName>
</protein>
<feature type="coiled-coil region" evidence="1">
    <location>
        <begin position="6"/>
        <end position="93"/>
    </location>
</feature>
<name>A0A834Z4S7_TETSI</name>
<proteinExistence type="predicted"/>
<reference evidence="2 3" key="1">
    <citation type="submission" date="2020-04" db="EMBL/GenBank/DDBJ databases">
        <title>Plant Genome Project.</title>
        <authorList>
            <person name="Zhang R.-G."/>
        </authorList>
    </citation>
    <scope>NUCLEOTIDE SEQUENCE [LARGE SCALE GENOMIC DNA]</scope>
    <source>
        <strain evidence="2">YNK0</strain>
        <tissue evidence="2">Leaf</tissue>
    </source>
</reference>
<sequence>MEFLRVSKFKNQLRALITEARDLREREHCATEQIHLLIQKQKQTEEESDKKFQELQAELALSDELRQKLERKVKYLENDNALLENKQKELKGTIDCLLQSRENFVSLYEDSTCEMKRSIEIKDRKLAVLSEKIHNHLLLFESIEKEAVSVKQVVDNVQQLVNEKEETYNCRDYYGNCCISSLTLPIYPVSGLKRKMEKVSTFEKEYVEKICFLENKLKNNQDELQRRDTVISDLEGQLEAAKISNNSQPRIEEISIQLLMRMY</sequence>
<dbReference type="EMBL" id="JABCRI010000010">
    <property type="protein sequence ID" value="KAF8399375.1"/>
    <property type="molecule type" value="Genomic_DNA"/>
</dbReference>
<evidence type="ECO:0000313" key="3">
    <source>
        <dbReference type="Proteomes" id="UP000655225"/>
    </source>
</evidence>
<keyword evidence="1" id="KW-0175">Coiled coil</keyword>
<dbReference type="OMA" id="EREHCAT"/>
<comment type="caution">
    <text evidence="2">The sequence shown here is derived from an EMBL/GenBank/DDBJ whole genome shotgun (WGS) entry which is preliminary data.</text>
</comment>
<accession>A0A834Z4S7</accession>
<gene>
    <name evidence="2" type="ORF">HHK36_015240</name>
</gene>
<evidence type="ECO:0000256" key="1">
    <source>
        <dbReference type="SAM" id="Coils"/>
    </source>
</evidence>